<dbReference type="AlphaFoldDB" id="A0A4R4Z3L0"/>
<keyword evidence="2" id="KW-1185">Reference proteome</keyword>
<protein>
    <recommendedName>
        <fullName evidence="3">NadR/Ttd14 AAA domain-containing protein</fullName>
    </recommendedName>
</protein>
<evidence type="ECO:0000313" key="1">
    <source>
        <dbReference type="EMBL" id="TDD52416.1"/>
    </source>
</evidence>
<dbReference type="Proteomes" id="UP000295124">
    <property type="component" value="Unassembled WGS sequence"/>
</dbReference>
<evidence type="ECO:0008006" key="3">
    <source>
        <dbReference type="Google" id="ProtNLM"/>
    </source>
</evidence>
<reference evidence="1 2" key="1">
    <citation type="submission" date="2019-03" db="EMBL/GenBank/DDBJ databases">
        <title>Draft genome sequences of novel Actinobacteria.</title>
        <authorList>
            <person name="Sahin N."/>
            <person name="Ay H."/>
            <person name="Saygin H."/>
        </authorList>
    </citation>
    <scope>NUCLEOTIDE SEQUENCE [LARGE SCALE GENOMIC DNA]</scope>
    <source>
        <strain evidence="1 2">JCM 13523</strain>
    </source>
</reference>
<accession>A0A4R4Z3L0</accession>
<evidence type="ECO:0000313" key="2">
    <source>
        <dbReference type="Proteomes" id="UP000295124"/>
    </source>
</evidence>
<dbReference type="OrthoDB" id="8116259at2"/>
<dbReference type="EMBL" id="SMKX01000107">
    <property type="protein sequence ID" value="TDD52416.1"/>
    <property type="molecule type" value="Genomic_DNA"/>
</dbReference>
<gene>
    <name evidence="1" type="ORF">E1263_29160</name>
</gene>
<sequence>MRRAEMELRATGLRVARVHGLGKRAAALGLPKMQRHTATSTEWVIAAGIADELAHTTDSDVVLTDRAPIDAIAYYTAALEFRGEPSKPSTTERLEQLVASQAPRYELLLATQLDPAEPVVATHDYDPRYRHLVDRHIHDWLFKTASTYQLVTNTDDSRDQAIALIKRRVAFYENSAPYNDPQL</sequence>
<comment type="caution">
    <text evidence="1">The sequence shown here is derived from an EMBL/GenBank/DDBJ whole genome shotgun (WGS) entry which is preliminary data.</text>
</comment>
<proteinExistence type="predicted"/>
<organism evidence="1 2">
    <name type="scientific">Kribbella antibiotica</name>
    <dbReference type="NCBI Taxonomy" id="190195"/>
    <lineage>
        <taxon>Bacteria</taxon>
        <taxon>Bacillati</taxon>
        <taxon>Actinomycetota</taxon>
        <taxon>Actinomycetes</taxon>
        <taxon>Propionibacteriales</taxon>
        <taxon>Kribbellaceae</taxon>
        <taxon>Kribbella</taxon>
    </lineage>
</organism>
<name>A0A4R4Z3L0_9ACTN</name>